<evidence type="ECO:0000313" key="8">
    <source>
        <dbReference type="Proteomes" id="UP001168380"/>
    </source>
</evidence>
<name>A0ABT8THW0_9GAMM</name>
<proteinExistence type="inferred from homology"/>
<keyword evidence="3" id="KW-0949">S-adenosyl-L-methionine</keyword>
<dbReference type="PANTHER" id="PTHR21392:SF0">
    <property type="entry name" value="TRNA-URIDINE AMINOCARBOXYPROPYLTRANSFERASE 2"/>
    <property type="match status" value="1"/>
</dbReference>
<comment type="caution">
    <text evidence="7">The sequence shown here is derived from an EMBL/GenBank/DDBJ whole genome shotgun (WGS) entry which is preliminary data.</text>
</comment>
<dbReference type="Pfam" id="PF03942">
    <property type="entry name" value="DTW"/>
    <property type="match status" value="1"/>
</dbReference>
<accession>A0ABT8THW0</accession>
<comment type="similarity">
    <text evidence="5">Belongs to the TDD superfamily. DTWD2 family.</text>
</comment>
<dbReference type="Proteomes" id="UP001168380">
    <property type="component" value="Unassembled WGS sequence"/>
</dbReference>
<keyword evidence="8" id="KW-1185">Reference proteome</keyword>
<dbReference type="SMART" id="SM01144">
    <property type="entry name" value="DTW"/>
    <property type="match status" value="1"/>
</dbReference>
<evidence type="ECO:0000256" key="1">
    <source>
        <dbReference type="ARBA" id="ARBA00012386"/>
    </source>
</evidence>
<keyword evidence="4" id="KW-0819">tRNA processing</keyword>
<feature type="domain" description="DTW" evidence="6">
    <location>
        <begin position="5"/>
        <end position="186"/>
    </location>
</feature>
<sequence length="197" mass="21888">MSSDKRELCPECDRPPARCLCPYILATANRIPLVILQHPSEQKHPKNTAGLLCRSLQHCRIITGEVFSHECLADILPDAALLYPAGSIGQVGAAPPPSRLIVVDATWRKSRKMLYLNQALAALPRVSLVPAIPSRYQVRSASQAHQLSTLEASCYALQQLENEPKRYLPLLGAFDQYMTHLASFDPYRRAATESRDV</sequence>
<dbReference type="RefSeq" id="WP_302712431.1">
    <property type="nucleotide sequence ID" value="NZ_JAULRT010000052.1"/>
</dbReference>
<evidence type="ECO:0000256" key="5">
    <source>
        <dbReference type="ARBA" id="ARBA00034489"/>
    </source>
</evidence>
<evidence type="ECO:0000256" key="3">
    <source>
        <dbReference type="ARBA" id="ARBA00022691"/>
    </source>
</evidence>
<evidence type="ECO:0000256" key="2">
    <source>
        <dbReference type="ARBA" id="ARBA00022679"/>
    </source>
</evidence>
<reference evidence="7" key="1">
    <citation type="submission" date="2023-07" db="EMBL/GenBank/DDBJ databases">
        <title>Gilvimarinus algae sp. nov., isolated from the surface of Kelp.</title>
        <authorList>
            <person name="Sun Y.Y."/>
            <person name="Gong Y."/>
            <person name="Du Z.J."/>
        </authorList>
    </citation>
    <scope>NUCLEOTIDE SEQUENCE</scope>
    <source>
        <strain evidence="7">SDUM040014</strain>
    </source>
</reference>
<evidence type="ECO:0000313" key="7">
    <source>
        <dbReference type="EMBL" id="MDO3382271.1"/>
    </source>
</evidence>
<dbReference type="InterPro" id="IPR005636">
    <property type="entry name" value="DTW"/>
</dbReference>
<dbReference type="GO" id="GO:0016432">
    <property type="term" value="F:tRNA-uridine aminocarboxypropyltransferase activity"/>
    <property type="evidence" value="ECO:0007669"/>
    <property type="project" value="UniProtKB-EC"/>
</dbReference>
<evidence type="ECO:0000256" key="4">
    <source>
        <dbReference type="ARBA" id="ARBA00022694"/>
    </source>
</evidence>
<dbReference type="EMBL" id="JAULRT010000052">
    <property type="protein sequence ID" value="MDO3382271.1"/>
    <property type="molecule type" value="Genomic_DNA"/>
</dbReference>
<protein>
    <recommendedName>
        <fullName evidence="1">tRNA-uridine aminocarboxypropyltransferase</fullName>
        <ecNumber evidence="1">2.5.1.25</ecNumber>
    </recommendedName>
</protein>
<keyword evidence="2 7" id="KW-0808">Transferase</keyword>
<dbReference type="EC" id="2.5.1.25" evidence="1"/>
<dbReference type="PANTHER" id="PTHR21392">
    <property type="entry name" value="TRNA-URIDINE AMINOCARBOXYPROPYLTRANSFERASE 2"/>
    <property type="match status" value="1"/>
</dbReference>
<gene>
    <name evidence="7" type="ORF">QWI16_08785</name>
</gene>
<organism evidence="7 8">
    <name type="scientific">Gilvimarinus algae</name>
    <dbReference type="NCBI Taxonomy" id="3058037"/>
    <lineage>
        <taxon>Bacteria</taxon>
        <taxon>Pseudomonadati</taxon>
        <taxon>Pseudomonadota</taxon>
        <taxon>Gammaproteobacteria</taxon>
        <taxon>Cellvibrionales</taxon>
        <taxon>Cellvibrionaceae</taxon>
        <taxon>Gilvimarinus</taxon>
    </lineage>
</organism>
<dbReference type="InterPro" id="IPR039262">
    <property type="entry name" value="DTWD2/TAPT"/>
</dbReference>
<evidence type="ECO:0000259" key="6">
    <source>
        <dbReference type="SMART" id="SM01144"/>
    </source>
</evidence>